<evidence type="ECO:0000256" key="8">
    <source>
        <dbReference type="ARBA" id="ARBA00023163"/>
    </source>
</evidence>
<feature type="compositionally biased region" description="Polar residues" evidence="15">
    <location>
        <begin position="1064"/>
        <end position="1090"/>
    </location>
</feature>
<keyword evidence="8" id="KW-0804">Transcription</keyword>
<feature type="region of interest" description="Disordered" evidence="15">
    <location>
        <begin position="123"/>
        <end position="168"/>
    </location>
</feature>
<dbReference type="InterPro" id="IPR047476">
    <property type="entry name" value="Tudor_ARID4B_rpt1"/>
</dbReference>
<feature type="compositionally biased region" description="Basic residues" evidence="15">
    <location>
        <begin position="724"/>
        <end position="733"/>
    </location>
</feature>
<dbReference type="GO" id="GO:0005634">
    <property type="term" value="C:nucleus"/>
    <property type="evidence" value="ECO:0007669"/>
    <property type="project" value="TreeGrafter"/>
</dbReference>
<comment type="subunit">
    <text evidence="11">Component of a Sin3A corepressor complex consisting of SIN3A, SAP130, SUDS3/SAP45, SAP180, HDAC1 and HDAC2. Interacts with ARID4A. Interacts with AR.</text>
</comment>
<dbReference type="PANTHER" id="PTHR13964">
    <property type="entry name" value="RBP-RELATED"/>
    <property type="match status" value="1"/>
</dbReference>
<dbReference type="FunFam" id="1.10.150.60:FF:000003">
    <property type="entry name" value="AT-rich interactive domain-containing protein 4B"/>
    <property type="match status" value="1"/>
</dbReference>
<evidence type="ECO:0000313" key="17">
    <source>
        <dbReference type="Proteomes" id="UP001190640"/>
    </source>
</evidence>
<evidence type="ECO:0000256" key="1">
    <source>
        <dbReference type="ARBA" id="ARBA00022499"/>
    </source>
</evidence>
<evidence type="ECO:0000256" key="15">
    <source>
        <dbReference type="SAM" id="MobiDB-lite"/>
    </source>
</evidence>
<feature type="compositionally biased region" description="Basic and acidic residues" evidence="15">
    <location>
        <begin position="491"/>
        <end position="509"/>
    </location>
</feature>
<keyword evidence="7" id="KW-0238">DNA-binding</keyword>
<feature type="region of interest" description="Disordered" evidence="15">
    <location>
        <begin position="844"/>
        <end position="1111"/>
    </location>
</feature>
<feature type="compositionally biased region" description="Low complexity" evidence="15">
    <location>
        <begin position="936"/>
        <end position="953"/>
    </location>
</feature>
<dbReference type="SMART" id="SM00333">
    <property type="entry name" value="TUDOR"/>
    <property type="match status" value="1"/>
</dbReference>
<feature type="region of interest" description="Disordered" evidence="15">
    <location>
        <begin position="491"/>
        <end position="780"/>
    </location>
</feature>
<dbReference type="Gene3D" id="2.30.30.140">
    <property type="match status" value="2"/>
</dbReference>
<feature type="compositionally biased region" description="Basic and acidic residues" evidence="15">
    <location>
        <begin position="1095"/>
        <end position="1107"/>
    </location>
</feature>
<feature type="compositionally biased region" description="Acidic residues" evidence="15">
    <location>
        <begin position="694"/>
        <end position="705"/>
    </location>
</feature>
<evidence type="ECO:0000256" key="10">
    <source>
        <dbReference type="ARBA" id="ARBA00053656"/>
    </source>
</evidence>
<dbReference type="CDD" id="cd20462">
    <property type="entry name" value="Tudor_ARID4B_rpt2"/>
    <property type="match status" value="1"/>
</dbReference>
<evidence type="ECO:0000256" key="2">
    <source>
        <dbReference type="ARBA" id="ARBA00022553"/>
    </source>
</evidence>
<evidence type="ECO:0000256" key="4">
    <source>
        <dbReference type="ARBA" id="ARBA00022853"/>
    </source>
</evidence>
<proteinExistence type="predicted"/>
<feature type="compositionally biased region" description="Basic and acidic residues" evidence="15">
    <location>
        <begin position="553"/>
        <end position="564"/>
    </location>
</feature>
<dbReference type="FunFam" id="2.30.30.140:FF:000009">
    <property type="entry name" value="AT-rich interactive domain-containing protein 4B"/>
    <property type="match status" value="1"/>
</dbReference>
<evidence type="ECO:0000313" key="18">
    <source>
        <dbReference type="RefSeq" id="XP_054832542.1"/>
    </source>
</evidence>
<feature type="compositionally biased region" description="Basic and acidic residues" evidence="15">
    <location>
        <begin position="714"/>
        <end position="723"/>
    </location>
</feature>
<keyword evidence="6" id="KW-0175">Coiled coil</keyword>
<dbReference type="CDD" id="cd20460">
    <property type="entry name" value="Tudor_ARID4B_rpt1"/>
    <property type="match status" value="1"/>
</dbReference>
<dbReference type="Gene3D" id="1.10.150.60">
    <property type="entry name" value="ARID DNA-binding domain"/>
    <property type="match status" value="1"/>
</dbReference>
<keyword evidence="4" id="KW-0156">Chromatin regulator</keyword>
<keyword evidence="3" id="KW-0832">Ubl conjugation</keyword>
<evidence type="ECO:0000256" key="6">
    <source>
        <dbReference type="ARBA" id="ARBA00023054"/>
    </source>
</evidence>
<evidence type="ECO:0000256" key="14">
    <source>
        <dbReference type="ARBA" id="ARBA00083404"/>
    </source>
</evidence>
<feature type="compositionally biased region" description="Basic and acidic residues" evidence="15">
    <location>
        <begin position="449"/>
        <end position="470"/>
    </location>
</feature>
<dbReference type="AlphaFoldDB" id="A0AA97J7K4"/>
<dbReference type="InterPro" id="IPR012603">
    <property type="entry name" value="ARID4A/B_PWWP"/>
</dbReference>
<dbReference type="GO" id="GO:0000976">
    <property type="term" value="F:transcription cis-regulatory region binding"/>
    <property type="evidence" value="ECO:0007669"/>
    <property type="project" value="TreeGrafter"/>
</dbReference>
<feature type="compositionally biased region" description="Basic residues" evidence="15">
    <location>
        <begin position="543"/>
        <end position="552"/>
    </location>
</feature>
<evidence type="ECO:0000256" key="7">
    <source>
        <dbReference type="ARBA" id="ARBA00023125"/>
    </source>
</evidence>
<accession>A0AA97J7K4</accession>
<dbReference type="InterPro" id="IPR028853">
    <property type="entry name" value="ARID4B_ARID/BRIGHT"/>
</dbReference>
<dbReference type="InterPro" id="IPR002999">
    <property type="entry name" value="Tudor"/>
</dbReference>
<dbReference type="GO" id="GO:0006357">
    <property type="term" value="P:regulation of transcription by RNA polymerase II"/>
    <property type="evidence" value="ECO:0007669"/>
    <property type="project" value="TreeGrafter"/>
</dbReference>
<dbReference type="PROSITE" id="PS51011">
    <property type="entry name" value="ARID"/>
    <property type="match status" value="1"/>
</dbReference>
<dbReference type="InterPro" id="IPR047474">
    <property type="entry name" value="Tudor_ARID4B_rpt2"/>
</dbReference>
<feature type="compositionally biased region" description="Polar residues" evidence="15">
    <location>
        <begin position="985"/>
        <end position="1009"/>
    </location>
</feature>
<reference evidence="18" key="1">
    <citation type="submission" date="2025-08" db="UniProtKB">
        <authorList>
            <consortium name="RefSeq"/>
        </authorList>
    </citation>
    <scope>IDENTIFICATION</scope>
    <source>
        <tissue evidence="18">Blood</tissue>
    </source>
</reference>
<organism evidence="17 18">
    <name type="scientific">Eublepharis macularius</name>
    <name type="common">Leopard gecko</name>
    <name type="synonym">Cyrtodactylus macularius</name>
    <dbReference type="NCBI Taxonomy" id="481883"/>
    <lineage>
        <taxon>Eukaryota</taxon>
        <taxon>Metazoa</taxon>
        <taxon>Chordata</taxon>
        <taxon>Craniata</taxon>
        <taxon>Vertebrata</taxon>
        <taxon>Euteleostomi</taxon>
        <taxon>Lepidosauria</taxon>
        <taxon>Squamata</taxon>
        <taxon>Bifurcata</taxon>
        <taxon>Gekkota</taxon>
        <taxon>Eublepharidae</taxon>
        <taxon>Eublepharinae</taxon>
        <taxon>Eublepharis</taxon>
    </lineage>
</organism>
<feature type="compositionally biased region" description="Acidic residues" evidence="15">
    <location>
        <begin position="620"/>
        <end position="630"/>
    </location>
</feature>
<evidence type="ECO:0000256" key="3">
    <source>
        <dbReference type="ARBA" id="ARBA00022843"/>
    </source>
</evidence>
<keyword evidence="5" id="KW-0805">Transcription regulation</keyword>
<keyword evidence="2" id="KW-0597">Phosphoprotein</keyword>
<dbReference type="InterPro" id="IPR051232">
    <property type="entry name" value="ARID/SWI1_ChromRemod"/>
</dbReference>
<evidence type="ECO:0000256" key="9">
    <source>
        <dbReference type="ARBA" id="ARBA00023242"/>
    </source>
</evidence>
<comment type="function">
    <text evidence="10">Acts as a transcriptional repressor. May function in the assembly and/or enzymatic activity of the Sin3A corepressor complex or in mediating interactions between the complex and other regulatory complexes. Plays a role in the regulation of epigenetic modifications at the PWS/AS imprinting center near the SNRPN promoter, where it might function as part of a complex with RB1 and ARID4A. Involved in spermatogenesis, together with ARID4A, where it functions as a transcriptional coactivator for AR (androgen receptor) and enhances expression of genes required for sperm maturation. Regulates expression of the tight junction protein CLDN3 in the testis, which is important for integrity of the blood-testis barrier. Plays a role in myeloid homeostasis where it regulates the histone methylation state of bone marrow cells and expression of various genes involved in hematopoiesis. May function as a leukemia suppressor.</text>
</comment>
<evidence type="ECO:0000259" key="16">
    <source>
        <dbReference type="PROSITE" id="PS51011"/>
    </source>
</evidence>
<dbReference type="FunFam" id="2.30.30.140:FF:000044">
    <property type="entry name" value="AT-rich interactive domain-containing protein 4B isoform X1"/>
    <property type="match status" value="1"/>
</dbReference>
<dbReference type="SMART" id="SM00501">
    <property type="entry name" value="BRIGHT"/>
    <property type="match status" value="1"/>
</dbReference>
<dbReference type="SUPFAM" id="SSF46774">
    <property type="entry name" value="ARID-like"/>
    <property type="match status" value="1"/>
</dbReference>
<feature type="compositionally biased region" description="Acidic residues" evidence="15">
    <location>
        <begin position="276"/>
        <end position="301"/>
    </location>
</feature>
<protein>
    <recommendedName>
        <fullName evidence="12">AT-rich interactive domain-containing protein 4B</fullName>
    </recommendedName>
    <alternativeName>
        <fullName evidence="13">180 kDa Sin3-associated polypeptide</fullName>
    </alternativeName>
    <alternativeName>
        <fullName evidence="14">Histone deacetylase complex subunit SAP180</fullName>
    </alternativeName>
</protein>
<feature type="compositionally biased region" description="Basic residues" evidence="15">
    <location>
        <begin position="1029"/>
        <end position="1047"/>
    </location>
</feature>
<evidence type="ECO:0000256" key="12">
    <source>
        <dbReference type="ARBA" id="ARBA00071292"/>
    </source>
</evidence>
<dbReference type="GeneID" id="129327801"/>
<dbReference type="InterPro" id="IPR001606">
    <property type="entry name" value="ARID_dom"/>
</dbReference>
<feature type="compositionally biased region" description="Basic and acidic residues" evidence="15">
    <location>
        <begin position="961"/>
        <end position="970"/>
    </location>
</feature>
<dbReference type="SUPFAM" id="SSF63748">
    <property type="entry name" value="Tudor/PWWP/MBT"/>
    <property type="match status" value="1"/>
</dbReference>
<feature type="region of interest" description="Disordered" evidence="15">
    <location>
        <begin position="1150"/>
        <end position="1186"/>
    </location>
</feature>
<feature type="region of interest" description="Disordered" evidence="15">
    <location>
        <begin position="441"/>
        <end position="470"/>
    </location>
</feature>
<dbReference type="Proteomes" id="UP001190640">
    <property type="component" value="Chromosome 1"/>
</dbReference>
<dbReference type="InterPro" id="IPR036431">
    <property type="entry name" value="ARID_dom_sf"/>
</dbReference>
<dbReference type="CTD" id="51742"/>
<dbReference type="RefSeq" id="XP_054832542.1">
    <property type="nucleotide sequence ID" value="XM_054976567.1"/>
</dbReference>
<feature type="compositionally biased region" description="Basic and acidic residues" evidence="15">
    <location>
        <begin position="900"/>
        <end position="915"/>
    </location>
</feature>
<feature type="domain" description="ARID" evidence="16">
    <location>
        <begin position="302"/>
        <end position="394"/>
    </location>
</feature>
<feature type="compositionally biased region" description="Basic and acidic residues" evidence="15">
    <location>
        <begin position="1010"/>
        <end position="1021"/>
    </location>
</feature>
<dbReference type="Pfam" id="PF08169">
    <property type="entry name" value="RBB1NT"/>
    <property type="match status" value="1"/>
</dbReference>
<dbReference type="PANTHER" id="PTHR13964:SF24">
    <property type="entry name" value="AT-RICH INTERACTIVE DOMAIN-CONTAINING PROTEIN 4B"/>
    <property type="match status" value="1"/>
</dbReference>
<gene>
    <name evidence="18" type="primary">ARID4B</name>
</gene>
<sequence>MKAIDEPPYLTVGTDVSAKYRGAFCEAKIKTAKRLVKVKVTFRHDSSTVEVQDDHIKGPLKVGTVVEVRNPDGIYQEAIINKLTDASWYTVVFDDGDEKTLRRSSLCLKGERHFAESETLDQLPLTNPEHFGTPVIGKKTNRGRRSNHIPEEESSSSSSEDDEDDRKQTDELLGKVVCVDYISVDKKKNLWFPALVVCPDCSDDIAVKKDNILVRSFKDGKFSSVPRKDVREITDTSPKPDTTLKQAFDHALEFRKTRIVPSNWKTELKEETSSSEAEEEEEDEKEKEDNSSEEEEEIEPFPEERENFLQQLYKFMEDRGTPINKRPVLGYRNLNLFKLFRLVHKLGGFDNIESGAVWKQVYQDLGIPVLNSAAGYNVKCAYKKYLYGFEDYCTSANIEFKMALPEKITNKSCKDYEKDVKKHEEMEQNVKEIKAEIEERDNETTVMKEQVKSTDNDYERKDNDNSSCLENKKGFQEFHSDQENELRIIKTDDEVNMECKEDENKKDLENENTSLETEEREKSKYDEWIKADKIVRPADKNVPKIKHRKKIKNKADKEKDEKYSPKTFKLRRSSKPPFHASISPEMASKSDSTEAKTSESTPNKSLEIASLLNGLQASESSDESEQDDDQSVPSVHNNGKEEPHDENVSKENNELCPKEQNNSSFPEETKTLADATVSKPISRSPERLRKEQAELSDDTDYDGENETTKKRKEVKKEAVDKTKPPAKRGKRRICVTEECLKTGSPSIKDDKTNGKDMLSLENSSNSSSDEDEGKKLKITPTKKYNGLEEKRKSLRTNAFYSGFSEAAEKRVKLLTNSDERLQTTRAKDRKDVWSSIQGQWPKKTLKELFSDSDTEAAASPPHASPEDAVPEEHLQTLVEEETSLSSCKVERPLPLSSDTKSVEEKTIEMNDKKVEFPSSGSNSVLNTPPTTPESPPSVTTAESSRHQSSVSVSDTLAPNQEEVRSIKSETDSTIEVDSVVGELQDLQSEGNISPTGFDASVSSSSSNQPEHTEKGQKRLKDVQGGGSSKKQKRSHKTPVMNNKKKSKSTNSSDSEELSAGESIAKSQPTKSVSTGLKSQQSKSPARTQSPAKCGKNGEKDSDLKEQNNRLPKLYKWSFQMSDLENMTSAERITILQEKLQEIRKHYLSLKSEVASIDRRRKRLKKKERESAATTSSSSSSPSSSSITAAVMLSLADPSMSSSSQNGMSVECR</sequence>
<feature type="compositionally biased region" description="Basic and acidic residues" evidence="15">
    <location>
        <begin position="517"/>
        <end position="542"/>
    </location>
</feature>
<dbReference type="CDD" id="cd16883">
    <property type="entry name" value="ARID_ARID4B"/>
    <property type="match status" value="1"/>
</dbReference>
<dbReference type="SMART" id="SM01014">
    <property type="entry name" value="ARID"/>
    <property type="match status" value="1"/>
</dbReference>
<evidence type="ECO:0000256" key="11">
    <source>
        <dbReference type="ARBA" id="ARBA00063472"/>
    </source>
</evidence>
<keyword evidence="17" id="KW-1185">Reference proteome</keyword>
<evidence type="ECO:0000256" key="5">
    <source>
        <dbReference type="ARBA" id="ARBA00023015"/>
    </source>
</evidence>
<keyword evidence="1" id="KW-1017">Isopeptide bond</keyword>
<feature type="compositionally biased region" description="Low complexity" evidence="15">
    <location>
        <begin position="1171"/>
        <end position="1186"/>
    </location>
</feature>
<feature type="region of interest" description="Disordered" evidence="15">
    <location>
        <begin position="265"/>
        <end position="302"/>
    </location>
</feature>
<name>A0AA97J7K4_EUBMA</name>
<dbReference type="GO" id="GO:0006325">
    <property type="term" value="P:chromatin organization"/>
    <property type="evidence" value="ECO:0007669"/>
    <property type="project" value="UniProtKB-KW"/>
</dbReference>
<feature type="compositionally biased region" description="Basic and acidic residues" evidence="15">
    <location>
        <begin position="684"/>
        <end position="693"/>
    </location>
</feature>
<keyword evidence="9" id="KW-0539">Nucleus</keyword>
<evidence type="ECO:0000256" key="13">
    <source>
        <dbReference type="ARBA" id="ARBA00078156"/>
    </source>
</evidence>
<dbReference type="Pfam" id="PF01388">
    <property type="entry name" value="ARID"/>
    <property type="match status" value="1"/>
</dbReference>
<feature type="compositionally biased region" description="Basic and acidic residues" evidence="15">
    <location>
        <begin position="638"/>
        <end position="657"/>
    </location>
</feature>